<evidence type="ECO:0000313" key="2">
    <source>
        <dbReference type="EMBL" id="TKX31565.1"/>
    </source>
</evidence>
<dbReference type="EMBL" id="NXLZ01000003">
    <property type="protein sequence ID" value="TKX31565.1"/>
    <property type="molecule type" value="Genomic_DNA"/>
</dbReference>
<organism evidence="2 3">
    <name type="scientific">Campylobacter estrildidarum</name>
    <dbReference type="NCBI Taxonomy" id="2510189"/>
    <lineage>
        <taxon>Bacteria</taxon>
        <taxon>Pseudomonadati</taxon>
        <taxon>Campylobacterota</taxon>
        <taxon>Epsilonproteobacteria</taxon>
        <taxon>Campylobacterales</taxon>
        <taxon>Campylobacteraceae</taxon>
        <taxon>Campylobacter</taxon>
    </lineage>
</organism>
<proteinExistence type="predicted"/>
<accession>A0A4U7BMW9</accession>
<protein>
    <submittedName>
        <fullName evidence="2">Thioredoxin</fullName>
    </submittedName>
</protein>
<feature type="signal peptide" evidence="1">
    <location>
        <begin position="1"/>
        <end position="23"/>
    </location>
</feature>
<dbReference type="Proteomes" id="UP000308838">
    <property type="component" value="Unassembled WGS sequence"/>
</dbReference>
<gene>
    <name evidence="2" type="ORF">CQA69_02805</name>
</gene>
<dbReference type="SUPFAM" id="SSF52833">
    <property type="entry name" value="Thioredoxin-like"/>
    <property type="match status" value="1"/>
</dbReference>
<feature type="chain" id="PRO_5020243471" evidence="1">
    <location>
        <begin position="24"/>
        <end position="166"/>
    </location>
</feature>
<dbReference type="Gene3D" id="3.40.30.10">
    <property type="entry name" value="Glutaredoxin"/>
    <property type="match status" value="1"/>
</dbReference>
<dbReference type="PROSITE" id="PS51257">
    <property type="entry name" value="PROKAR_LIPOPROTEIN"/>
    <property type="match status" value="1"/>
</dbReference>
<name>A0A4U7BMW9_9BACT</name>
<keyword evidence="3" id="KW-1185">Reference proteome</keyword>
<dbReference type="RefSeq" id="WP_137620304.1">
    <property type="nucleotide sequence ID" value="NZ_NXLZ01000003.1"/>
</dbReference>
<evidence type="ECO:0000256" key="1">
    <source>
        <dbReference type="SAM" id="SignalP"/>
    </source>
</evidence>
<dbReference type="AlphaFoldDB" id="A0A4U7BMW9"/>
<reference evidence="2 3" key="1">
    <citation type="submission" date="2018-05" db="EMBL/GenBank/DDBJ databases">
        <title>Novel Campyloabacter and Helicobacter Species and Strains.</title>
        <authorList>
            <person name="Mannion A.J."/>
            <person name="Shen Z."/>
            <person name="Fox J.G."/>
        </authorList>
    </citation>
    <scope>NUCLEOTIDE SEQUENCE [LARGE SCALE GENOMIC DNA]</scope>
    <source>
        <strain evidence="3">MIT17-664</strain>
    </source>
</reference>
<keyword evidence="1" id="KW-0732">Signal</keyword>
<comment type="caution">
    <text evidence="2">The sequence shown here is derived from an EMBL/GenBank/DDBJ whole genome shotgun (WGS) entry which is preliminary data.</text>
</comment>
<dbReference type="InterPro" id="IPR036249">
    <property type="entry name" value="Thioredoxin-like_sf"/>
</dbReference>
<dbReference type="Pfam" id="PF13728">
    <property type="entry name" value="TraF"/>
    <property type="match status" value="1"/>
</dbReference>
<dbReference type="OrthoDB" id="5356727at2"/>
<evidence type="ECO:0000313" key="3">
    <source>
        <dbReference type="Proteomes" id="UP000308838"/>
    </source>
</evidence>
<sequence length="166" mass="19061">MGKFKIQAYFIALITALFFIACSDGENFKSLDNKNYNFSYNGFEKKLKLNQQDQNFALAFFTKDCGVCKDQIKILQQLIQNYNFNIFVVLGDAKNLNDAKNWAKEKGLTQLTLFYEKNAAKYLSDSIGGIYGVPVISFFESGKMNKKFIGLTPYHILENEIKRIKN</sequence>
<dbReference type="InterPro" id="IPR039555">
    <property type="entry name" value="TraF/TrbB"/>
</dbReference>